<proteinExistence type="inferred from homology"/>
<dbReference type="RefSeq" id="WP_256310838.1">
    <property type="nucleotide sequence ID" value="NZ_JANGAC010000003.1"/>
</dbReference>
<dbReference type="EMBL" id="JANGAC010000003">
    <property type="protein sequence ID" value="MCQ4922644.1"/>
    <property type="molecule type" value="Genomic_DNA"/>
</dbReference>
<dbReference type="InterPro" id="IPR043322">
    <property type="entry name" value="CtBP"/>
</dbReference>
<dbReference type="SUPFAM" id="SSF52283">
    <property type="entry name" value="Formate/glycerate dehydrogenase catalytic domain-like"/>
    <property type="match status" value="1"/>
</dbReference>
<evidence type="ECO:0000259" key="6">
    <source>
        <dbReference type="Pfam" id="PF02826"/>
    </source>
</evidence>
<evidence type="ECO:0000313" key="8">
    <source>
        <dbReference type="Proteomes" id="UP001524478"/>
    </source>
</evidence>
<dbReference type="Pfam" id="PF00389">
    <property type="entry name" value="2-Hacid_dh"/>
    <property type="match status" value="1"/>
</dbReference>
<gene>
    <name evidence="7" type="ORF">NE686_06090</name>
</gene>
<keyword evidence="3" id="KW-0520">NAD</keyword>
<dbReference type="PANTHER" id="PTHR43761:SF1">
    <property type="entry name" value="D-ISOMER SPECIFIC 2-HYDROXYACID DEHYDROGENASE CATALYTIC DOMAIN-CONTAINING PROTEIN-RELATED"/>
    <property type="match status" value="1"/>
</dbReference>
<dbReference type="SUPFAM" id="SSF51735">
    <property type="entry name" value="NAD(P)-binding Rossmann-fold domains"/>
    <property type="match status" value="1"/>
</dbReference>
<reference evidence="7 8" key="1">
    <citation type="submission" date="2022-06" db="EMBL/GenBank/DDBJ databases">
        <title>Isolation of gut microbiota from human fecal samples.</title>
        <authorList>
            <person name="Pamer E.G."/>
            <person name="Barat B."/>
            <person name="Waligurski E."/>
            <person name="Medina S."/>
            <person name="Paddock L."/>
            <person name="Mostad J."/>
        </authorList>
    </citation>
    <scope>NUCLEOTIDE SEQUENCE [LARGE SCALE GENOMIC DNA]</scope>
    <source>
        <strain evidence="7 8">DFI.7.95</strain>
    </source>
</reference>
<accession>A0ABT1S843</accession>
<dbReference type="CDD" id="cd05299">
    <property type="entry name" value="CtBP_dh"/>
    <property type="match status" value="1"/>
</dbReference>
<evidence type="ECO:0000259" key="5">
    <source>
        <dbReference type="Pfam" id="PF00389"/>
    </source>
</evidence>
<dbReference type="Proteomes" id="UP001524478">
    <property type="component" value="Unassembled WGS sequence"/>
</dbReference>
<protein>
    <submittedName>
        <fullName evidence="7">C-terminal binding protein</fullName>
    </submittedName>
</protein>
<keyword evidence="2 4" id="KW-0560">Oxidoreductase</keyword>
<dbReference type="Pfam" id="PF02826">
    <property type="entry name" value="2-Hacid_dh_C"/>
    <property type="match status" value="1"/>
</dbReference>
<evidence type="ECO:0000256" key="3">
    <source>
        <dbReference type="ARBA" id="ARBA00023027"/>
    </source>
</evidence>
<dbReference type="InterPro" id="IPR006139">
    <property type="entry name" value="D-isomer_2_OHA_DH_cat_dom"/>
</dbReference>
<feature type="domain" description="D-isomer specific 2-hydroxyacid dehydrogenase catalytic" evidence="5">
    <location>
        <begin position="12"/>
        <end position="323"/>
    </location>
</feature>
<evidence type="ECO:0000256" key="4">
    <source>
        <dbReference type="RuleBase" id="RU003719"/>
    </source>
</evidence>
<dbReference type="InterPro" id="IPR036291">
    <property type="entry name" value="NAD(P)-bd_dom_sf"/>
</dbReference>
<organism evidence="7 8">
    <name type="scientific">Tissierella carlieri</name>
    <dbReference type="NCBI Taxonomy" id="689904"/>
    <lineage>
        <taxon>Bacteria</taxon>
        <taxon>Bacillati</taxon>
        <taxon>Bacillota</taxon>
        <taxon>Tissierellia</taxon>
        <taxon>Tissierellales</taxon>
        <taxon>Tissierellaceae</taxon>
        <taxon>Tissierella</taxon>
    </lineage>
</organism>
<dbReference type="InterPro" id="IPR006140">
    <property type="entry name" value="D-isomer_DH_NAD-bd"/>
</dbReference>
<comment type="caution">
    <text evidence="7">The sequence shown here is derived from an EMBL/GenBank/DDBJ whole genome shotgun (WGS) entry which is preliminary data.</text>
</comment>
<dbReference type="PANTHER" id="PTHR43761">
    <property type="entry name" value="D-ISOMER SPECIFIC 2-HYDROXYACID DEHYDROGENASE FAMILY PROTEIN (AFU_ORTHOLOGUE AFUA_1G13630)"/>
    <property type="match status" value="1"/>
</dbReference>
<dbReference type="Gene3D" id="3.40.50.720">
    <property type="entry name" value="NAD(P)-binding Rossmann-like Domain"/>
    <property type="match status" value="2"/>
</dbReference>
<dbReference type="InterPro" id="IPR050418">
    <property type="entry name" value="D-iso_2-hydroxyacid_DH_PdxB"/>
</dbReference>
<evidence type="ECO:0000256" key="2">
    <source>
        <dbReference type="ARBA" id="ARBA00023002"/>
    </source>
</evidence>
<evidence type="ECO:0000256" key="1">
    <source>
        <dbReference type="ARBA" id="ARBA00005854"/>
    </source>
</evidence>
<keyword evidence="8" id="KW-1185">Reference proteome</keyword>
<evidence type="ECO:0000313" key="7">
    <source>
        <dbReference type="EMBL" id="MCQ4922644.1"/>
    </source>
</evidence>
<feature type="domain" description="D-isomer specific 2-hydroxyacid dehydrogenase NAD-binding" evidence="6">
    <location>
        <begin position="109"/>
        <end position="291"/>
    </location>
</feature>
<name>A0ABT1S843_9FIRM</name>
<comment type="similarity">
    <text evidence="1 4">Belongs to the D-isomer specific 2-hydroxyacid dehydrogenase family.</text>
</comment>
<sequence>MKRKVVLSSVLIDDPTYERKLIEGAGLNLVFVPNSDQERFLKEVVDTDAVITADKPITKEIIDSMKNCKVIVRQGIGYDTIDLISSKEKGIAVCNIPDYSIEEVSDFTLALMLTILRHTNVYDQHTRKGIWDIQSVHTVSGFPAMRRFSTQTLGIFGFGRIAKLVAKKARPFGFKIIATDPYVDPKVAEDMGVQLVDFDTVVRESDIMSINTPLTSETRHQFNIEVFKKMKPTAFIVNTGRGPLIKEDDLYEALKNKIIAGAAIDVTETEPLPVDNKLFTLDNLIISPHAAFFTSDSLEELRRRACEEVIRVLSGQEPENRVNK</sequence>